<gene>
    <name evidence="2" type="ORF">ACFP4F_14460</name>
</gene>
<dbReference type="RefSeq" id="WP_382467420.1">
    <property type="nucleotide sequence ID" value="NZ_JBHSPX010000004.1"/>
</dbReference>
<comment type="caution">
    <text evidence="2">The sequence shown here is derived from an EMBL/GenBank/DDBJ whole genome shotgun (WGS) entry which is preliminary data.</text>
</comment>
<organism evidence="2 3">
    <name type="scientific">Streptomyces ochraceiscleroticus</name>
    <dbReference type="NCBI Taxonomy" id="47761"/>
    <lineage>
        <taxon>Bacteria</taxon>
        <taxon>Bacillati</taxon>
        <taxon>Actinomycetota</taxon>
        <taxon>Actinomycetes</taxon>
        <taxon>Kitasatosporales</taxon>
        <taxon>Streptomycetaceae</taxon>
        <taxon>Streptomyces</taxon>
    </lineage>
</organism>
<dbReference type="InterPro" id="IPR045733">
    <property type="entry name" value="DUF6087"/>
</dbReference>
<feature type="region of interest" description="Disordered" evidence="1">
    <location>
        <begin position="1"/>
        <end position="23"/>
    </location>
</feature>
<dbReference type="Proteomes" id="UP001596139">
    <property type="component" value="Unassembled WGS sequence"/>
</dbReference>
<sequence length="66" mass="7150">MSQRAGACAGRARDGPGPPRAAHLDLDAPRAVVRWGGWRWKLVAIVDNLAAAQDLVRPEKPGLQPW</sequence>
<accession>A0ABW1MJ00</accession>
<evidence type="ECO:0000313" key="2">
    <source>
        <dbReference type="EMBL" id="MFC6063756.1"/>
    </source>
</evidence>
<reference evidence="3" key="1">
    <citation type="journal article" date="2019" name="Int. J. Syst. Evol. Microbiol.">
        <title>The Global Catalogue of Microorganisms (GCM) 10K type strain sequencing project: providing services to taxonomists for standard genome sequencing and annotation.</title>
        <authorList>
            <consortium name="The Broad Institute Genomics Platform"/>
            <consortium name="The Broad Institute Genome Sequencing Center for Infectious Disease"/>
            <person name="Wu L."/>
            <person name="Ma J."/>
        </authorList>
    </citation>
    <scope>NUCLEOTIDE SEQUENCE [LARGE SCALE GENOMIC DNA]</scope>
    <source>
        <strain evidence="3">CGMCC 1.15180</strain>
    </source>
</reference>
<dbReference type="Pfam" id="PF19565">
    <property type="entry name" value="DUF6087"/>
    <property type="match status" value="1"/>
</dbReference>
<protein>
    <submittedName>
        <fullName evidence="2">DUF6087 family protein</fullName>
    </submittedName>
</protein>
<dbReference type="EMBL" id="JBHSPX010000004">
    <property type="protein sequence ID" value="MFC6063756.1"/>
    <property type="molecule type" value="Genomic_DNA"/>
</dbReference>
<keyword evidence="3" id="KW-1185">Reference proteome</keyword>
<evidence type="ECO:0000256" key="1">
    <source>
        <dbReference type="SAM" id="MobiDB-lite"/>
    </source>
</evidence>
<proteinExistence type="predicted"/>
<evidence type="ECO:0000313" key="3">
    <source>
        <dbReference type="Proteomes" id="UP001596139"/>
    </source>
</evidence>
<name>A0ABW1MJ00_9ACTN</name>
<feature type="compositionally biased region" description="Low complexity" evidence="1">
    <location>
        <begin position="1"/>
        <end position="10"/>
    </location>
</feature>